<reference evidence="4" key="1">
    <citation type="submission" date="2025-08" db="UniProtKB">
        <authorList>
            <consortium name="RefSeq"/>
        </authorList>
    </citation>
    <scope>IDENTIFICATION</scope>
</reference>
<dbReference type="InterPro" id="IPR052607">
    <property type="entry name" value="CEP104-like"/>
</dbReference>
<organism evidence="3 4">
    <name type="scientific">Galeopterus variegatus</name>
    <name type="common">Malayan flying lemur</name>
    <name type="synonym">Cynocephalus variegatus</name>
    <dbReference type="NCBI Taxonomy" id="482537"/>
    <lineage>
        <taxon>Eukaryota</taxon>
        <taxon>Metazoa</taxon>
        <taxon>Chordata</taxon>
        <taxon>Craniata</taxon>
        <taxon>Vertebrata</taxon>
        <taxon>Euteleostomi</taxon>
        <taxon>Mammalia</taxon>
        <taxon>Eutheria</taxon>
        <taxon>Euarchontoglires</taxon>
        <taxon>Dermoptera</taxon>
        <taxon>Cynocephalidae</taxon>
        <taxon>Galeopterus</taxon>
    </lineage>
</organism>
<sequence>MLCSVFGIQVVEISSLTEHLLTECDKKEGFGKCYRCSEAILKEELPRHIKAKSCNPAKPEKLANRCPLCHENFTPGEEAWKAHLMGPAGCTSHLRRTHLLQKALVLPPGKGSVTAKAGTSGSKVGSKIPTPKGGLSKSSSRTHTKP</sequence>
<dbReference type="PANTHER" id="PTHR13371">
    <property type="entry name" value="GLYCINE-, GLUTAMATE-, THIENYLCYCLOHEXYLPIPERIDINE-BINDING PROTEIN"/>
    <property type="match status" value="1"/>
</dbReference>
<evidence type="ECO:0000259" key="2">
    <source>
        <dbReference type="Pfam" id="PF21039"/>
    </source>
</evidence>
<dbReference type="RefSeq" id="XP_008563355.1">
    <property type="nucleotide sequence ID" value="XM_008565133.1"/>
</dbReference>
<dbReference type="InterPro" id="IPR048738">
    <property type="entry name" value="CEP104_Znf"/>
</dbReference>
<keyword evidence="3" id="KW-1185">Reference proteome</keyword>
<proteinExistence type="predicted"/>
<dbReference type="GeneID" id="103583975"/>
<feature type="domain" description="Centrosomal protein CEP104 Zn finger" evidence="2">
    <location>
        <begin position="9"/>
        <end position="85"/>
    </location>
</feature>
<evidence type="ECO:0000313" key="3">
    <source>
        <dbReference type="Proteomes" id="UP000694923"/>
    </source>
</evidence>
<name>A0ABM0Q4R4_GALVR</name>
<dbReference type="Proteomes" id="UP000694923">
    <property type="component" value="Unplaced"/>
</dbReference>
<feature type="region of interest" description="Disordered" evidence="1">
    <location>
        <begin position="109"/>
        <end position="146"/>
    </location>
</feature>
<gene>
    <name evidence="4" type="primary">LOC103583975</name>
</gene>
<evidence type="ECO:0000256" key="1">
    <source>
        <dbReference type="SAM" id="MobiDB-lite"/>
    </source>
</evidence>
<accession>A0ABM0Q4R4</accession>
<dbReference type="Pfam" id="PF21039">
    <property type="entry name" value="CEP104_ZnF"/>
    <property type="match status" value="1"/>
</dbReference>
<protein>
    <submittedName>
        <fullName evidence="4">Centrosomal protein of 104 kDa-like</fullName>
    </submittedName>
</protein>
<dbReference type="PANTHER" id="PTHR13371:SF0">
    <property type="entry name" value="CENTROSOMAL PROTEIN OF 104 KDA"/>
    <property type="match status" value="1"/>
</dbReference>
<evidence type="ECO:0000313" key="4">
    <source>
        <dbReference type="RefSeq" id="XP_008563355.1"/>
    </source>
</evidence>